<accession>A0A3S0GVF4</accession>
<sequence>MSGQDLDEESLCSRVLEAFPEERLAAQCHAEDASLGFDGQGIARLNEQLGGRRWTQFDWPAILALHLDAWQSIAQLEIEAYRRVFPSLLSYIAGPREDLLSEHFIEMHLNLGNVFRAEESGFLASLDDAQAGCVALVLLSRVEKKRQWRLCQDALDSYWGLFVPEGE</sequence>
<proteinExistence type="predicted"/>
<dbReference type="AlphaFoldDB" id="A0A3S0GVF4"/>
<keyword evidence="2" id="KW-1185">Reference proteome</keyword>
<evidence type="ECO:0000313" key="2">
    <source>
        <dbReference type="Proteomes" id="UP000267418"/>
    </source>
</evidence>
<comment type="caution">
    <text evidence="1">The sequence shown here is derived from an EMBL/GenBank/DDBJ whole genome shotgun (WGS) entry which is preliminary data.</text>
</comment>
<name>A0A3S0GVF4_9BURK</name>
<dbReference type="RefSeq" id="WP_093307210.1">
    <property type="nucleotide sequence ID" value="NZ_RXOE01000005.1"/>
</dbReference>
<gene>
    <name evidence="1" type="ORF">EJP69_19025</name>
</gene>
<evidence type="ECO:0000313" key="1">
    <source>
        <dbReference type="EMBL" id="RTQ32813.1"/>
    </source>
</evidence>
<dbReference type="Proteomes" id="UP000267418">
    <property type="component" value="Unassembled WGS sequence"/>
</dbReference>
<dbReference type="EMBL" id="RXOE01000005">
    <property type="protein sequence ID" value="RTQ32813.1"/>
    <property type="molecule type" value="Genomic_DNA"/>
</dbReference>
<reference evidence="1 2" key="1">
    <citation type="submission" date="2018-12" db="EMBL/GenBank/DDBJ databases">
        <title>The genome of Variovorax gossypii DSM 100435.</title>
        <authorList>
            <person name="Gao J."/>
            <person name="Sun J."/>
        </authorList>
    </citation>
    <scope>NUCLEOTIDE SEQUENCE [LARGE SCALE GENOMIC DNA]</scope>
    <source>
        <strain evidence="1 2">DSM 100435</strain>
    </source>
</reference>
<protein>
    <submittedName>
        <fullName evidence="1">Uncharacterized protein</fullName>
    </submittedName>
</protein>
<organism evidence="1 2">
    <name type="scientific">Variovorax gossypii</name>
    <dbReference type="NCBI Taxonomy" id="1679495"/>
    <lineage>
        <taxon>Bacteria</taxon>
        <taxon>Pseudomonadati</taxon>
        <taxon>Pseudomonadota</taxon>
        <taxon>Betaproteobacteria</taxon>
        <taxon>Burkholderiales</taxon>
        <taxon>Comamonadaceae</taxon>
        <taxon>Variovorax</taxon>
    </lineage>
</organism>